<dbReference type="EC" id="4.2.1.51" evidence="2 9"/>
<dbReference type="SUPFAM" id="SSF55021">
    <property type="entry name" value="ACT-like"/>
    <property type="match status" value="1"/>
</dbReference>
<keyword evidence="6 9" id="KW-0584">Phenylalanine biosynthesis</keyword>
<dbReference type="RefSeq" id="WP_380706165.1">
    <property type="nucleotide sequence ID" value="NZ_JBHSAP010000018.1"/>
</dbReference>
<dbReference type="PANTHER" id="PTHR21022">
    <property type="entry name" value="PREPHENATE DEHYDRATASE P PROTEIN"/>
    <property type="match status" value="1"/>
</dbReference>
<evidence type="ECO:0000256" key="7">
    <source>
        <dbReference type="ARBA" id="ARBA00023239"/>
    </source>
</evidence>
<dbReference type="Pfam" id="PF00800">
    <property type="entry name" value="PDT"/>
    <property type="match status" value="1"/>
</dbReference>
<dbReference type="EMBL" id="JBHSAP010000018">
    <property type="protein sequence ID" value="MFC4078357.1"/>
    <property type="molecule type" value="Genomic_DNA"/>
</dbReference>
<comment type="catalytic activity">
    <reaction evidence="8 9">
        <text>prephenate + H(+) = 3-phenylpyruvate + CO2 + H2O</text>
        <dbReference type="Rhea" id="RHEA:21648"/>
        <dbReference type="ChEBI" id="CHEBI:15377"/>
        <dbReference type="ChEBI" id="CHEBI:15378"/>
        <dbReference type="ChEBI" id="CHEBI:16526"/>
        <dbReference type="ChEBI" id="CHEBI:18005"/>
        <dbReference type="ChEBI" id="CHEBI:29934"/>
        <dbReference type="EC" id="4.2.1.51"/>
    </reaction>
</comment>
<feature type="domain" description="ACT" evidence="11">
    <location>
        <begin position="203"/>
        <end position="278"/>
    </location>
</feature>
<comment type="pathway">
    <text evidence="1 9">Amino-acid biosynthesis; L-phenylalanine biosynthesis; phenylpyruvate from prephenate: step 1/1.</text>
</comment>
<evidence type="ECO:0000256" key="8">
    <source>
        <dbReference type="ARBA" id="ARBA00047848"/>
    </source>
</evidence>
<dbReference type="PANTHER" id="PTHR21022:SF19">
    <property type="entry name" value="PREPHENATE DEHYDRATASE-RELATED"/>
    <property type="match status" value="1"/>
</dbReference>
<keyword evidence="5 9" id="KW-0057">Aromatic amino acid biosynthesis</keyword>
<dbReference type="PROSITE" id="PS51171">
    <property type="entry name" value="PREPHENATE_DEHYDR_3"/>
    <property type="match status" value="1"/>
</dbReference>
<accession>A0ABV8JNL3</accession>
<proteinExistence type="predicted"/>
<evidence type="ECO:0000313" key="12">
    <source>
        <dbReference type="EMBL" id="MFC4078357.1"/>
    </source>
</evidence>
<keyword evidence="7 9" id="KW-0456">Lyase</keyword>
<evidence type="ECO:0000259" key="11">
    <source>
        <dbReference type="PROSITE" id="PS51671"/>
    </source>
</evidence>
<dbReference type="Proteomes" id="UP001595843">
    <property type="component" value="Unassembled WGS sequence"/>
</dbReference>
<dbReference type="InterPro" id="IPR001086">
    <property type="entry name" value="Preph_deHydtase"/>
</dbReference>
<evidence type="ECO:0000256" key="9">
    <source>
        <dbReference type="RuleBase" id="RU361254"/>
    </source>
</evidence>
<evidence type="ECO:0000313" key="13">
    <source>
        <dbReference type="Proteomes" id="UP001595843"/>
    </source>
</evidence>
<dbReference type="PROSITE" id="PS00858">
    <property type="entry name" value="PREPHENATE_DEHYDR_2"/>
    <property type="match status" value="1"/>
</dbReference>
<dbReference type="SUPFAM" id="SSF53850">
    <property type="entry name" value="Periplasmic binding protein-like II"/>
    <property type="match status" value="1"/>
</dbReference>
<evidence type="ECO:0000256" key="6">
    <source>
        <dbReference type="ARBA" id="ARBA00023222"/>
    </source>
</evidence>
<dbReference type="CDD" id="cd13633">
    <property type="entry name" value="PBP2_Sa-PDT_like"/>
    <property type="match status" value="1"/>
</dbReference>
<dbReference type="PIRSF" id="PIRSF001500">
    <property type="entry name" value="Chor_mut_pdt_Ppr"/>
    <property type="match status" value="1"/>
</dbReference>
<dbReference type="InterPro" id="IPR018528">
    <property type="entry name" value="Preph_deHydtase_CS"/>
</dbReference>
<dbReference type="NCBIfam" id="NF008865">
    <property type="entry name" value="PRK11898.1"/>
    <property type="match status" value="1"/>
</dbReference>
<organism evidence="12 13">
    <name type="scientific">Salinithrix halophila</name>
    <dbReference type="NCBI Taxonomy" id="1485204"/>
    <lineage>
        <taxon>Bacteria</taxon>
        <taxon>Bacillati</taxon>
        <taxon>Bacillota</taxon>
        <taxon>Bacilli</taxon>
        <taxon>Bacillales</taxon>
        <taxon>Thermoactinomycetaceae</taxon>
        <taxon>Salinithrix</taxon>
    </lineage>
</organism>
<reference evidence="13" key="1">
    <citation type="journal article" date="2019" name="Int. J. Syst. Evol. Microbiol.">
        <title>The Global Catalogue of Microorganisms (GCM) 10K type strain sequencing project: providing services to taxonomists for standard genome sequencing and annotation.</title>
        <authorList>
            <consortium name="The Broad Institute Genomics Platform"/>
            <consortium name="The Broad Institute Genome Sequencing Center for Infectious Disease"/>
            <person name="Wu L."/>
            <person name="Ma J."/>
        </authorList>
    </citation>
    <scope>NUCLEOTIDE SEQUENCE [LARGE SCALE GENOMIC DNA]</scope>
    <source>
        <strain evidence="13">IBRC-M 10813</strain>
    </source>
</reference>
<dbReference type="Gene3D" id="3.40.190.10">
    <property type="entry name" value="Periplasmic binding protein-like II"/>
    <property type="match status" value="2"/>
</dbReference>
<evidence type="ECO:0000256" key="1">
    <source>
        <dbReference type="ARBA" id="ARBA00004741"/>
    </source>
</evidence>
<dbReference type="CDD" id="cd04905">
    <property type="entry name" value="ACT_CM-PDT"/>
    <property type="match status" value="1"/>
</dbReference>
<evidence type="ECO:0000256" key="2">
    <source>
        <dbReference type="ARBA" id="ARBA00013147"/>
    </source>
</evidence>
<dbReference type="InterPro" id="IPR045865">
    <property type="entry name" value="ACT-like_dom_sf"/>
</dbReference>
<evidence type="ECO:0000259" key="10">
    <source>
        <dbReference type="PROSITE" id="PS51171"/>
    </source>
</evidence>
<dbReference type="Pfam" id="PF01842">
    <property type="entry name" value="ACT"/>
    <property type="match status" value="1"/>
</dbReference>
<dbReference type="InterPro" id="IPR002912">
    <property type="entry name" value="ACT_dom"/>
</dbReference>
<evidence type="ECO:0000256" key="5">
    <source>
        <dbReference type="ARBA" id="ARBA00023141"/>
    </source>
</evidence>
<keyword evidence="13" id="KW-1185">Reference proteome</keyword>
<sequence>MNEPVAYLGPRGTFTHEATRALFPEDHTLHTPCDSIPDVLTAVDRGEFPYGVVPVENAIEGSVTLTLDWLVHHVDVPITGELIYPIAQHLMVHSSRAGEPLSKITRVLSHPQAVAQCRGFLRENLPKAVVTYVDSTADAARQVRDHASETWAAIGPFMAHQLYGLQLAAQQIQDYENNFTRFIVVGKEWAHPLVLPESRKSSLLVALPSDYPGALYKVLQSFVEEGINLSRIESRPTKKKLGTYHFFIDAEAELSQSGMERALTSMESWGCQVRRLGSYPCHSYQTLNKARVDNTSWEAYNHR</sequence>
<evidence type="ECO:0000256" key="4">
    <source>
        <dbReference type="ARBA" id="ARBA00022605"/>
    </source>
</evidence>
<evidence type="ECO:0000256" key="3">
    <source>
        <dbReference type="ARBA" id="ARBA00021872"/>
    </source>
</evidence>
<name>A0ABV8JNL3_9BACL</name>
<keyword evidence="4 9" id="KW-0028">Amino-acid biosynthesis</keyword>
<dbReference type="PROSITE" id="PS51671">
    <property type="entry name" value="ACT"/>
    <property type="match status" value="1"/>
</dbReference>
<dbReference type="Gene3D" id="3.30.70.260">
    <property type="match status" value="1"/>
</dbReference>
<dbReference type="GO" id="GO:0004664">
    <property type="term" value="F:prephenate dehydratase activity"/>
    <property type="evidence" value="ECO:0007669"/>
    <property type="project" value="UniProtKB-EC"/>
</dbReference>
<gene>
    <name evidence="9 12" type="primary">pheA</name>
    <name evidence="12" type="ORF">ACFOUO_16285</name>
</gene>
<feature type="domain" description="Prephenate dehydratase" evidence="10">
    <location>
        <begin position="4"/>
        <end position="187"/>
    </location>
</feature>
<protein>
    <recommendedName>
        <fullName evidence="3 9">Prephenate dehydratase</fullName>
        <shortName evidence="9">PDT</shortName>
        <ecNumber evidence="2 9">4.2.1.51</ecNumber>
    </recommendedName>
</protein>
<dbReference type="InterPro" id="IPR008242">
    <property type="entry name" value="Chor_mutase/pphenate_deHydtase"/>
</dbReference>
<comment type="caution">
    <text evidence="12">The sequence shown here is derived from an EMBL/GenBank/DDBJ whole genome shotgun (WGS) entry which is preliminary data.</text>
</comment>